<dbReference type="Proteomes" id="UP000515162">
    <property type="component" value="Chromosome X"/>
</dbReference>
<dbReference type="SMART" id="SM00700">
    <property type="entry name" value="JHBP"/>
    <property type="match status" value="1"/>
</dbReference>
<keyword evidence="2" id="KW-0090">Biological rhythms</keyword>
<reference evidence="6" key="1">
    <citation type="submission" date="2025-08" db="UniProtKB">
        <authorList>
            <consortium name="RefSeq"/>
        </authorList>
    </citation>
    <scope>IDENTIFICATION</scope>
    <source>
        <strain evidence="6">Mau12</strain>
        <tissue evidence="6">Whole Body</tissue>
    </source>
</reference>
<protein>
    <submittedName>
        <fullName evidence="6">Circadian clock-controlled protein</fullName>
    </submittedName>
</protein>
<dbReference type="PANTHER" id="PTHR11008">
    <property type="entry name" value="PROTEIN TAKEOUT-LIKE PROTEIN"/>
    <property type="match status" value="1"/>
</dbReference>
<dbReference type="InterPro" id="IPR038606">
    <property type="entry name" value="To_sf"/>
</dbReference>
<dbReference type="PANTHER" id="PTHR11008:SF32">
    <property type="entry name" value="CIRCADIAN CLOCK-CONTROLLED PROTEIN DAYWAKE-RELATED"/>
    <property type="match status" value="1"/>
</dbReference>
<accession>A0A6P8KQI5</accession>
<keyword evidence="5" id="KW-1185">Reference proteome</keyword>
<dbReference type="GO" id="GO:0007623">
    <property type="term" value="P:circadian rhythm"/>
    <property type="evidence" value="ECO:0007669"/>
    <property type="project" value="UniProtKB-ARBA"/>
</dbReference>
<evidence type="ECO:0000256" key="3">
    <source>
        <dbReference type="ARBA" id="ARBA00060902"/>
    </source>
</evidence>
<feature type="signal peptide" evidence="4">
    <location>
        <begin position="1"/>
        <end position="25"/>
    </location>
</feature>
<dbReference type="GO" id="GO:0005615">
    <property type="term" value="C:extracellular space"/>
    <property type="evidence" value="ECO:0007669"/>
    <property type="project" value="TreeGrafter"/>
</dbReference>
<evidence type="ECO:0000313" key="5">
    <source>
        <dbReference type="Proteomes" id="UP000515162"/>
    </source>
</evidence>
<sequence length="260" mass="29309">MQLTGAPMFLVWMGLLSWASSRVDASEGFPSPLKRCKLQDEACLVAQAQTFFQAFKNGIPERQVAALEPIALGTLLIESGGHSDSLKFKLTMSDAKLYNLANSMMFKSLKGFTKDLTRPLKLTLLLDNPELEVRAKYDVDGKLLILPIVSKGDLTIRMNDVHTKVRITAEPVKRSDGHTYLNITDYKTATKIKGGHFDLSNLFNDNKELRDSTLKVLNQEWSTLALDVQPKINEACSRAFRVIVQHLWANIPYDEFFEEE</sequence>
<evidence type="ECO:0000313" key="6">
    <source>
        <dbReference type="RefSeq" id="XP_033172370.1"/>
    </source>
</evidence>
<dbReference type="Gene3D" id="3.15.10.30">
    <property type="entry name" value="Haemolymph juvenile hormone binding protein"/>
    <property type="match status" value="1"/>
</dbReference>
<feature type="chain" id="PRO_5028461201" evidence="4">
    <location>
        <begin position="26"/>
        <end position="260"/>
    </location>
</feature>
<dbReference type="Pfam" id="PF06585">
    <property type="entry name" value="JHBP"/>
    <property type="match status" value="1"/>
</dbReference>
<evidence type="ECO:0000256" key="2">
    <source>
        <dbReference type="ARBA" id="ARBA00023108"/>
    </source>
</evidence>
<name>A0A6P8KQI5_DROMA</name>
<evidence type="ECO:0000256" key="1">
    <source>
        <dbReference type="ARBA" id="ARBA00022729"/>
    </source>
</evidence>
<dbReference type="InterPro" id="IPR010562">
    <property type="entry name" value="Haemolymph_juvenile_hormone-bd"/>
</dbReference>
<evidence type="ECO:0000256" key="4">
    <source>
        <dbReference type="SAM" id="SignalP"/>
    </source>
</evidence>
<dbReference type="FunFam" id="3.15.10.30:FF:000001">
    <property type="entry name" value="Takeout-like protein 1"/>
    <property type="match status" value="1"/>
</dbReference>
<comment type="similarity">
    <text evidence="3">Belongs to the TO family.</text>
</comment>
<gene>
    <name evidence="6" type="primary">LOC117148829</name>
</gene>
<proteinExistence type="inferred from homology"/>
<dbReference type="GeneID" id="117148829"/>
<dbReference type="RefSeq" id="XP_033172370.1">
    <property type="nucleotide sequence ID" value="XM_033316479.1"/>
</dbReference>
<dbReference type="AlphaFoldDB" id="A0A6P8KQI5"/>
<keyword evidence="1 4" id="KW-0732">Signal</keyword>
<organism evidence="5 6">
    <name type="scientific">Drosophila mauritiana</name>
    <name type="common">Fruit fly</name>
    <dbReference type="NCBI Taxonomy" id="7226"/>
    <lineage>
        <taxon>Eukaryota</taxon>
        <taxon>Metazoa</taxon>
        <taxon>Ecdysozoa</taxon>
        <taxon>Arthropoda</taxon>
        <taxon>Hexapoda</taxon>
        <taxon>Insecta</taxon>
        <taxon>Pterygota</taxon>
        <taxon>Neoptera</taxon>
        <taxon>Endopterygota</taxon>
        <taxon>Diptera</taxon>
        <taxon>Brachycera</taxon>
        <taxon>Muscomorpha</taxon>
        <taxon>Ephydroidea</taxon>
        <taxon>Drosophilidae</taxon>
        <taxon>Drosophila</taxon>
        <taxon>Sophophora</taxon>
    </lineage>
</organism>